<organism evidence="9 10">
    <name type="scientific">Sutcliffiella cohnii</name>
    <dbReference type="NCBI Taxonomy" id="33932"/>
    <lineage>
        <taxon>Bacteria</taxon>
        <taxon>Bacillati</taxon>
        <taxon>Bacillota</taxon>
        <taxon>Bacilli</taxon>
        <taxon>Bacillales</taxon>
        <taxon>Bacillaceae</taxon>
        <taxon>Sutcliffiella</taxon>
    </lineage>
</organism>
<name>A0A223KTA7_9BACI</name>
<reference evidence="9 10" key="1">
    <citation type="submission" date="2016-12" db="EMBL/GenBank/DDBJ databases">
        <title>The whole genome sequencing and assembly of Bacillus cohnii DSM 6307T strain.</title>
        <authorList>
            <person name="Lee Y.-J."/>
            <person name="Yi H."/>
            <person name="Bahn Y.-S."/>
            <person name="Kim J.F."/>
            <person name="Lee D.-W."/>
        </authorList>
    </citation>
    <scope>NUCLEOTIDE SEQUENCE [LARGE SCALE GENOMIC DNA]</scope>
    <source>
        <strain evidence="9 10">DSM 6307</strain>
    </source>
</reference>
<keyword evidence="5" id="KW-0133">Cell shape</keyword>
<evidence type="ECO:0000313" key="10">
    <source>
        <dbReference type="Proteomes" id="UP000215224"/>
    </source>
</evidence>
<dbReference type="EMBL" id="CP018866">
    <property type="protein sequence ID" value="AST92735.1"/>
    <property type="molecule type" value="Genomic_DNA"/>
</dbReference>
<keyword evidence="6 8" id="KW-1133">Transmembrane helix</keyword>
<protein>
    <submittedName>
        <fullName evidence="9">Rod shape-determining protein MreD</fullName>
    </submittedName>
</protein>
<feature type="transmembrane region" description="Helical" evidence="8">
    <location>
        <begin position="57"/>
        <end position="84"/>
    </location>
</feature>
<dbReference type="GO" id="GO:0008360">
    <property type="term" value="P:regulation of cell shape"/>
    <property type="evidence" value="ECO:0007669"/>
    <property type="project" value="UniProtKB-KW"/>
</dbReference>
<dbReference type="RefSeq" id="WP_066414363.1">
    <property type="nucleotide sequence ID" value="NZ_CP018866.1"/>
</dbReference>
<evidence type="ECO:0000256" key="2">
    <source>
        <dbReference type="ARBA" id="ARBA00007776"/>
    </source>
</evidence>
<evidence type="ECO:0000256" key="3">
    <source>
        <dbReference type="ARBA" id="ARBA00022475"/>
    </source>
</evidence>
<dbReference type="KEGG" id="bcoh:BC6307_16295"/>
<gene>
    <name evidence="9" type="ORF">BC6307_16295</name>
</gene>
<keyword evidence="3" id="KW-1003">Cell membrane</keyword>
<feature type="transmembrane region" description="Helical" evidence="8">
    <location>
        <begin position="33"/>
        <end position="51"/>
    </location>
</feature>
<keyword evidence="10" id="KW-1185">Reference proteome</keyword>
<evidence type="ECO:0000256" key="8">
    <source>
        <dbReference type="SAM" id="Phobius"/>
    </source>
</evidence>
<dbReference type="Proteomes" id="UP000215224">
    <property type="component" value="Chromosome"/>
</dbReference>
<dbReference type="AlphaFoldDB" id="A0A223KTA7"/>
<dbReference type="InterPro" id="IPR007227">
    <property type="entry name" value="Cell_shape_determining_MreD"/>
</dbReference>
<evidence type="ECO:0000256" key="4">
    <source>
        <dbReference type="ARBA" id="ARBA00022692"/>
    </source>
</evidence>
<feature type="transmembrane region" description="Helical" evidence="8">
    <location>
        <begin position="96"/>
        <end position="119"/>
    </location>
</feature>
<accession>A0A223KTA7</accession>
<keyword evidence="4 8" id="KW-0812">Transmembrane</keyword>
<sequence length="172" mass="19966">MRKYFLPLIILSLFILDSIFIDVTPLRQMNEEWIIVPRLIIISLILVTIFANESYGLVYSFLFGLLYDVVYTDIIGIYMFAFTVMSYIVSKIMKIVHANVVVVFFVTLIGITLVEYFAYGVHSIIGSTRMVQQEFLLLRLVPTLAFNGIATILLMYPLKKFCEKLIYYENED</sequence>
<feature type="transmembrane region" description="Helical" evidence="8">
    <location>
        <begin position="6"/>
        <end position="26"/>
    </location>
</feature>
<dbReference type="Pfam" id="PF04093">
    <property type="entry name" value="MreD"/>
    <property type="match status" value="1"/>
</dbReference>
<evidence type="ECO:0000313" key="9">
    <source>
        <dbReference type="EMBL" id="AST92735.1"/>
    </source>
</evidence>
<proteinExistence type="inferred from homology"/>
<comment type="similarity">
    <text evidence="2">Belongs to the MreD family.</text>
</comment>
<evidence type="ECO:0000256" key="7">
    <source>
        <dbReference type="ARBA" id="ARBA00023136"/>
    </source>
</evidence>
<evidence type="ECO:0000256" key="5">
    <source>
        <dbReference type="ARBA" id="ARBA00022960"/>
    </source>
</evidence>
<feature type="transmembrane region" description="Helical" evidence="8">
    <location>
        <begin position="139"/>
        <end position="158"/>
    </location>
</feature>
<dbReference type="NCBIfam" id="TIGR03426">
    <property type="entry name" value="shape_MreD"/>
    <property type="match status" value="1"/>
</dbReference>
<evidence type="ECO:0000256" key="1">
    <source>
        <dbReference type="ARBA" id="ARBA00004651"/>
    </source>
</evidence>
<comment type="subcellular location">
    <subcellularLocation>
        <location evidence="1">Cell membrane</location>
        <topology evidence="1">Multi-pass membrane protein</topology>
    </subcellularLocation>
</comment>
<keyword evidence="7 8" id="KW-0472">Membrane</keyword>
<dbReference type="GO" id="GO:0005886">
    <property type="term" value="C:plasma membrane"/>
    <property type="evidence" value="ECO:0007669"/>
    <property type="project" value="UniProtKB-SubCell"/>
</dbReference>
<evidence type="ECO:0000256" key="6">
    <source>
        <dbReference type="ARBA" id="ARBA00022989"/>
    </source>
</evidence>
<dbReference type="STRING" id="1314751.GCA_001591425_01569"/>